<keyword evidence="1" id="KW-1133">Transmembrane helix</keyword>
<evidence type="ECO:0000259" key="2">
    <source>
        <dbReference type="SMART" id="SM00499"/>
    </source>
</evidence>
<dbReference type="Gene3D" id="1.10.110.10">
    <property type="entry name" value="Plant lipid-transfer and hydrophobic proteins"/>
    <property type="match status" value="1"/>
</dbReference>
<dbReference type="PANTHER" id="PTHR33122">
    <property type="entry name" value="LIPID BINDING PROTEIN-RELATED"/>
    <property type="match status" value="1"/>
</dbReference>
<dbReference type="InterPro" id="IPR044741">
    <property type="entry name" value="NsLTP-like"/>
</dbReference>
<dbReference type="CDD" id="cd04660">
    <property type="entry name" value="nsLTP_like"/>
    <property type="match status" value="1"/>
</dbReference>
<dbReference type="GO" id="GO:0005504">
    <property type="term" value="F:fatty acid binding"/>
    <property type="evidence" value="ECO:0007669"/>
    <property type="project" value="InterPro"/>
</dbReference>
<organism evidence="3 4">
    <name type="scientific">Vitis vinifera</name>
    <name type="common">Grape</name>
    <dbReference type="NCBI Taxonomy" id="29760"/>
    <lineage>
        <taxon>Eukaryota</taxon>
        <taxon>Viridiplantae</taxon>
        <taxon>Streptophyta</taxon>
        <taxon>Embryophyta</taxon>
        <taxon>Tracheophyta</taxon>
        <taxon>Spermatophyta</taxon>
        <taxon>Magnoliopsida</taxon>
        <taxon>eudicotyledons</taxon>
        <taxon>Gunneridae</taxon>
        <taxon>Pentapetalae</taxon>
        <taxon>rosids</taxon>
        <taxon>Vitales</taxon>
        <taxon>Vitaceae</taxon>
        <taxon>Viteae</taxon>
        <taxon>Vitis</taxon>
    </lineage>
</organism>
<dbReference type="Proteomes" id="UP000288805">
    <property type="component" value="Unassembled WGS sequence"/>
</dbReference>
<protein>
    <submittedName>
        <fullName evidence="3">Putative lipid-transfer protein DIR1</fullName>
    </submittedName>
</protein>
<dbReference type="AlphaFoldDB" id="A0A438D466"/>
<dbReference type="OrthoDB" id="656626at2759"/>
<dbReference type="PANTHER" id="PTHR33122:SF43">
    <property type="entry name" value="BIFUNCTIONAL INHIBITOR_PLANT LIPID TRANSFER PROTEIN_SEED STORAGE HELICAL DOMAIN-CONTAINING PROTEIN"/>
    <property type="match status" value="1"/>
</dbReference>
<feature type="domain" description="Bifunctional inhibitor/plant lipid transfer protein/seed storage helical" evidence="2">
    <location>
        <begin position="31"/>
        <end position="101"/>
    </location>
</feature>
<evidence type="ECO:0000313" key="3">
    <source>
        <dbReference type="EMBL" id="RVW30244.1"/>
    </source>
</evidence>
<feature type="transmembrane region" description="Helical" evidence="1">
    <location>
        <begin position="7"/>
        <end position="25"/>
    </location>
</feature>
<dbReference type="InterPro" id="IPR016140">
    <property type="entry name" value="Bifunc_inhib/LTP/seed_store"/>
</dbReference>
<evidence type="ECO:0000256" key="1">
    <source>
        <dbReference type="SAM" id="Phobius"/>
    </source>
</evidence>
<gene>
    <name evidence="3" type="primary">DIR1_8</name>
    <name evidence="3" type="ORF">CK203_088716</name>
</gene>
<dbReference type="Gramene" id="Vitis10g00268.t01">
    <property type="protein sequence ID" value="Vitis10g00268.t01.CDS"/>
    <property type="gene ID" value="Vitis10g00268"/>
</dbReference>
<dbReference type="SUPFAM" id="SSF47699">
    <property type="entry name" value="Bifunctional inhibitor/lipid-transfer protein/seed storage 2S albumin"/>
    <property type="match status" value="1"/>
</dbReference>
<name>A0A438D466_VITVI</name>
<dbReference type="KEGG" id="vvi:104878114"/>
<evidence type="ECO:0000313" key="4">
    <source>
        <dbReference type="Proteomes" id="UP000288805"/>
    </source>
</evidence>
<dbReference type="Pfam" id="PF14368">
    <property type="entry name" value="LTP_2"/>
    <property type="match status" value="1"/>
</dbReference>
<dbReference type="InterPro" id="IPR039265">
    <property type="entry name" value="DIR1-like"/>
</dbReference>
<comment type="caution">
    <text evidence="3">The sequence shown here is derived from an EMBL/GenBank/DDBJ whole genome shotgun (WGS) entry which is preliminary data.</text>
</comment>
<dbReference type="EMBL" id="QGNW01001805">
    <property type="protein sequence ID" value="RVW30244.1"/>
    <property type="molecule type" value="Genomic_DNA"/>
</dbReference>
<sequence>MARTTDIGFVLGVIVVVLVAVVGGAKSMTICSMDSTQLAQCLPAIRGPSPSPPTKECCAVIQKADMHCLCSYKHALPNFGVNPGLAMALPKKCGLNPPPECDGP</sequence>
<keyword evidence="1" id="KW-0472">Membrane</keyword>
<dbReference type="GO" id="GO:0009627">
    <property type="term" value="P:systemic acquired resistance"/>
    <property type="evidence" value="ECO:0007669"/>
    <property type="project" value="InterPro"/>
</dbReference>
<accession>A0A438D466</accession>
<dbReference type="SMART" id="SM00499">
    <property type="entry name" value="AAI"/>
    <property type="match status" value="1"/>
</dbReference>
<keyword evidence="1" id="KW-0812">Transmembrane</keyword>
<reference evidence="3 4" key="1">
    <citation type="journal article" date="2018" name="PLoS Genet.">
        <title>Population sequencing reveals clonal diversity and ancestral inbreeding in the grapevine cultivar Chardonnay.</title>
        <authorList>
            <person name="Roach M.J."/>
            <person name="Johnson D.L."/>
            <person name="Bohlmann J."/>
            <person name="van Vuuren H.J."/>
            <person name="Jones S.J."/>
            <person name="Pretorius I.S."/>
            <person name="Schmidt S.A."/>
            <person name="Borneman A.R."/>
        </authorList>
    </citation>
    <scope>NUCLEOTIDE SEQUENCE [LARGE SCALE GENOMIC DNA]</scope>
    <source>
        <strain evidence="4">cv. Chardonnay</strain>
        <tissue evidence="3">Leaf</tissue>
    </source>
</reference>
<dbReference type="InterPro" id="IPR036312">
    <property type="entry name" value="Bifun_inhib/LTP/seed_sf"/>
</dbReference>
<proteinExistence type="predicted"/>